<evidence type="ECO:0000256" key="4">
    <source>
        <dbReference type="SAM" id="MobiDB-lite"/>
    </source>
</evidence>
<evidence type="ECO:0000256" key="1">
    <source>
        <dbReference type="ARBA" id="ARBA00022617"/>
    </source>
</evidence>
<keyword evidence="2" id="KW-0479">Metal-binding</keyword>
<feature type="region of interest" description="Disordered" evidence="4">
    <location>
        <begin position="57"/>
        <end position="108"/>
    </location>
</feature>
<dbReference type="Gramene" id="TRITD6Av1G213080.1">
    <property type="protein sequence ID" value="TRITD6Av1G213080.1"/>
    <property type="gene ID" value="TRITD6Av1G213080"/>
</dbReference>
<gene>
    <name evidence="5" type="ORF">TRITD_6Av1G213080</name>
</gene>
<protein>
    <submittedName>
        <fullName evidence="5">Uncharacterized protein</fullName>
    </submittedName>
</protein>
<reference evidence="5 6" key="1">
    <citation type="submission" date="2017-09" db="EMBL/GenBank/DDBJ databases">
        <authorList>
            <consortium name="International Durum Wheat Genome Sequencing Consortium (IDWGSC)"/>
            <person name="Milanesi L."/>
        </authorList>
    </citation>
    <scope>NUCLEOTIDE SEQUENCE [LARGE SCALE GENOMIC DNA]</scope>
    <source>
        <strain evidence="6">cv. Svevo</strain>
    </source>
</reference>
<dbReference type="EMBL" id="LT934121">
    <property type="protein sequence ID" value="VAI50860.1"/>
    <property type="molecule type" value="Genomic_DNA"/>
</dbReference>
<proteinExistence type="predicted"/>
<dbReference type="PANTHER" id="PTHR46237">
    <property type="entry name" value="CYTOCHROME B5 REDUCTASE 4 FAMILY MEMBER"/>
    <property type="match status" value="1"/>
</dbReference>
<dbReference type="PANTHER" id="PTHR46237:SF1">
    <property type="entry name" value="CYTOCHROME B5 REDUCTASE 4"/>
    <property type="match status" value="1"/>
</dbReference>
<organism evidence="5 6">
    <name type="scientific">Triticum turgidum subsp. durum</name>
    <name type="common">Durum wheat</name>
    <name type="synonym">Triticum durum</name>
    <dbReference type="NCBI Taxonomy" id="4567"/>
    <lineage>
        <taxon>Eukaryota</taxon>
        <taxon>Viridiplantae</taxon>
        <taxon>Streptophyta</taxon>
        <taxon>Embryophyta</taxon>
        <taxon>Tracheophyta</taxon>
        <taxon>Spermatophyta</taxon>
        <taxon>Magnoliopsida</taxon>
        <taxon>Liliopsida</taxon>
        <taxon>Poales</taxon>
        <taxon>Poaceae</taxon>
        <taxon>BOP clade</taxon>
        <taxon>Pooideae</taxon>
        <taxon>Triticodae</taxon>
        <taxon>Triticeae</taxon>
        <taxon>Triticinae</taxon>
        <taxon>Triticum</taxon>
    </lineage>
</organism>
<dbReference type="GO" id="GO:0020037">
    <property type="term" value="F:heme binding"/>
    <property type="evidence" value="ECO:0007669"/>
    <property type="project" value="TreeGrafter"/>
</dbReference>
<keyword evidence="3" id="KW-0408">Iron</keyword>
<dbReference type="Proteomes" id="UP000324705">
    <property type="component" value="Chromosome 6A"/>
</dbReference>
<dbReference type="GO" id="GO:0005737">
    <property type="term" value="C:cytoplasm"/>
    <property type="evidence" value="ECO:0007669"/>
    <property type="project" value="TreeGrafter"/>
</dbReference>
<sequence length="143" mass="15281">MADGDSSDFTFCKVDYAENDGRLDSPNSMAVASMTLEDVAGDGETKKVQDDKQIVNPVTDEKSSSISSHANGVSLREPNLKEPVVPTSSGESVQSNVAQPKPVKKSAVRAKVPFEKGFSPMDWLKLTRTHPDLAGSRDSQIGG</sequence>
<dbReference type="InterPro" id="IPR051872">
    <property type="entry name" value="Cytochrome_b5/Flavoprotein_Rdt"/>
</dbReference>
<evidence type="ECO:0000313" key="5">
    <source>
        <dbReference type="EMBL" id="VAI50860.1"/>
    </source>
</evidence>
<keyword evidence="6" id="KW-1185">Reference proteome</keyword>
<name>A0A9R0YA56_TRITD</name>
<dbReference type="AlphaFoldDB" id="A0A9R0YA56"/>
<dbReference type="GO" id="GO:0004128">
    <property type="term" value="F:cytochrome-b5 reductase activity, acting on NAD(P)H"/>
    <property type="evidence" value="ECO:0007669"/>
    <property type="project" value="TreeGrafter"/>
</dbReference>
<evidence type="ECO:0000256" key="3">
    <source>
        <dbReference type="ARBA" id="ARBA00023004"/>
    </source>
</evidence>
<keyword evidence="1" id="KW-0349">Heme</keyword>
<evidence type="ECO:0000256" key="2">
    <source>
        <dbReference type="ARBA" id="ARBA00022723"/>
    </source>
</evidence>
<evidence type="ECO:0000313" key="6">
    <source>
        <dbReference type="Proteomes" id="UP000324705"/>
    </source>
</evidence>
<dbReference type="GO" id="GO:0046872">
    <property type="term" value="F:metal ion binding"/>
    <property type="evidence" value="ECO:0007669"/>
    <property type="project" value="UniProtKB-KW"/>
</dbReference>
<accession>A0A9R0YA56</accession>
<feature type="compositionally biased region" description="Polar residues" evidence="4">
    <location>
        <begin position="86"/>
        <end position="98"/>
    </location>
</feature>